<keyword evidence="2 4" id="KW-0238">DNA-binding</keyword>
<dbReference type="Gene3D" id="1.10.10.60">
    <property type="entry name" value="Homeodomain-like"/>
    <property type="match status" value="1"/>
</dbReference>
<dbReference type="InterPro" id="IPR036271">
    <property type="entry name" value="Tet_transcr_reg_TetR-rel_C_sf"/>
</dbReference>
<reference evidence="6 7" key="1">
    <citation type="journal article" date="2019" name="Int. J. Syst. Evol. Microbiol.">
        <title>The Global Catalogue of Microorganisms (GCM) 10K type strain sequencing project: providing services to taxonomists for standard genome sequencing and annotation.</title>
        <authorList>
            <consortium name="The Broad Institute Genomics Platform"/>
            <consortium name="The Broad Institute Genome Sequencing Center for Infectious Disease"/>
            <person name="Wu L."/>
            <person name="Ma J."/>
        </authorList>
    </citation>
    <scope>NUCLEOTIDE SEQUENCE [LARGE SCALE GENOMIC DNA]</scope>
    <source>
        <strain evidence="6 7">JCM 14560</strain>
    </source>
</reference>
<dbReference type="Gene3D" id="1.10.357.10">
    <property type="entry name" value="Tetracycline Repressor, domain 2"/>
    <property type="match status" value="1"/>
</dbReference>
<accession>A0ABN2YYC4</accession>
<gene>
    <name evidence="6" type="ORF">GCM10009760_10290</name>
</gene>
<feature type="DNA-binding region" description="H-T-H motif" evidence="4">
    <location>
        <begin position="37"/>
        <end position="56"/>
    </location>
</feature>
<sequence>MTDSATDGRVQKGNETRRMIVARTVQIASIEGLSGLSLGRLATDLGVSKSGVFALFGSKEELQLATVRAAQAIYIQKVIEPALETPSGIARVYRLCECWLEYSRTRVFPGGCFFFAANSEFDAQPGRIRDELAKSSLAWERTVEGMLEIARAVGEINSDTDVAQVAFELISFMEAANAGSLLHDEPVAPYRRASRAILHRLRTVATDPTLLPSP</sequence>
<dbReference type="EMBL" id="BAAANT010000004">
    <property type="protein sequence ID" value="GAA2133785.1"/>
    <property type="molecule type" value="Genomic_DNA"/>
</dbReference>
<dbReference type="RefSeq" id="WP_425555450.1">
    <property type="nucleotide sequence ID" value="NZ_BAAANT010000004.1"/>
</dbReference>
<evidence type="ECO:0000313" key="6">
    <source>
        <dbReference type="EMBL" id="GAA2133785.1"/>
    </source>
</evidence>
<keyword evidence="1" id="KW-0805">Transcription regulation</keyword>
<dbReference type="PROSITE" id="PS50977">
    <property type="entry name" value="HTH_TETR_2"/>
    <property type="match status" value="1"/>
</dbReference>
<dbReference type="Proteomes" id="UP001422759">
    <property type="component" value="Unassembled WGS sequence"/>
</dbReference>
<dbReference type="Pfam" id="PF00440">
    <property type="entry name" value="TetR_N"/>
    <property type="match status" value="1"/>
</dbReference>
<dbReference type="SUPFAM" id="SSF48498">
    <property type="entry name" value="Tetracyclin repressor-like, C-terminal domain"/>
    <property type="match status" value="1"/>
</dbReference>
<evidence type="ECO:0000313" key="7">
    <source>
        <dbReference type="Proteomes" id="UP001422759"/>
    </source>
</evidence>
<protein>
    <submittedName>
        <fullName evidence="6">TetR/AcrR family transcriptional regulator</fullName>
    </submittedName>
</protein>
<evidence type="ECO:0000256" key="4">
    <source>
        <dbReference type="PROSITE-ProRule" id="PRU00335"/>
    </source>
</evidence>
<dbReference type="PANTHER" id="PTHR47506:SF6">
    <property type="entry name" value="HTH-TYPE TRANSCRIPTIONAL REPRESSOR NEMR"/>
    <property type="match status" value="1"/>
</dbReference>
<dbReference type="InterPro" id="IPR011075">
    <property type="entry name" value="TetR_C"/>
</dbReference>
<evidence type="ECO:0000256" key="3">
    <source>
        <dbReference type="ARBA" id="ARBA00023163"/>
    </source>
</evidence>
<evidence type="ECO:0000259" key="5">
    <source>
        <dbReference type="PROSITE" id="PS50977"/>
    </source>
</evidence>
<dbReference type="PANTHER" id="PTHR47506">
    <property type="entry name" value="TRANSCRIPTIONAL REGULATORY PROTEIN"/>
    <property type="match status" value="1"/>
</dbReference>
<keyword evidence="3" id="KW-0804">Transcription</keyword>
<evidence type="ECO:0000256" key="1">
    <source>
        <dbReference type="ARBA" id="ARBA00023015"/>
    </source>
</evidence>
<proteinExistence type="predicted"/>
<evidence type="ECO:0000256" key="2">
    <source>
        <dbReference type="ARBA" id="ARBA00023125"/>
    </source>
</evidence>
<feature type="domain" description="HTH tetR-type" evidence="5">
    <location>
        <begin position="14"/>
        <end position="74"/>
    </location>
</feature>
<dbReference type="Pfam" id="PF16925">
    <property type="entry name" value="TetR_C_13"/>
    <property type="match status" value="1"/>
</dbReference>
<organism evidence="6 7">
    <name type="scientific">Kitasatospora kazusensis</name>
    <dbReference type="NCBI Taxonomy" id="407974"/>
    <lineage>
        <taxon>Bacteria</taxon>
        <taxon>Bacillati</taxon>
        <taxon>Actinomycetota</taxon>
        <taxon>Actinomycetes</taxon>
        <taxon>Kitasatosporales</taxon>
        <taxon>Streptomycetaceae</taxon>
        <taxon>Kitasatospora</taxon>
    </lineage>
</organism>
<comment type="caution">
    <text evidence="6">The sequence shown here is derived from an EMBL/GenBank/DDBJ whole genome shotgun (WGS) entry which is preliminary data.</text>
</comment>
<name>A0ABN2YYC4_9ACTN</name>
<dbReference type="InterPro" id="IPR001647">
    <property type="entry name" value="HTH_TetR"/>
</dbReference>
<keyword evidence="7" id="KW-1185">Reference proteome</keyword>
<dbReference type="SUPFAM" id="SSF46689">
    <property type="entry name" value="Homeodomain-like"/>
    <property type="match status" value="1"/>
</dbReference>
<dbReference type="InterPro" id="IPR009057">
    <property type="entry name" value="Homeodomain-like_sf"/>
</dbReference>